<evidence type="ECO:0000256" key="1">
    <source>
        <dbReference type="SAM" id="MobiDB-lite"/>
    </source>
</evidence>
<dbReference type="EMBL" id="MPUH01000534">
    <property type="protein sequence ID" value="OMJ78190.1"/>
    <property type="molecule type" value="Genomic_DNA"/>
</dbReference>
<feature type="domain" description="EF-hand" evidence="2">
    <location>
        <begin position="282"/>
        <end position="317"/>
    </location>
</feature>
<dbReference type="InterPro" id="IPR011992">
    <property type="entry name" value="EF-hand-dom_pair"/>
</dbReference>
<dbReference type="Proteomes" id="UP000187209">
    <property type="component" value="Unassembled WGS sequence"/>
</dbReference>
<reference evidence="3 4" key="1">
    <citation type="submission" date="2016-11" db="EMBL/GenBank/DDBJ databases">
        <title>The macronuclear genome of Stentor coeruleus: a giant cell with tiny introns.</title>
        <authorList>
            <person name="Slabodnick M."/>
            <person name="Ruby J.G."/>
            <person name="Reiff S.B."/>
            <person name="Swart E.C."/>
            <person name="Gosai S."/>
            <person name="Prabakaran S."/>
            <person name="Witkowska E."/>
            <person name="Larue G.E."/>
            <person name="Fisher S."/>
            <person name="Freeman R.M."/>
            <person name="Gunawardena J."/>
            <person name="Chu W."/>
            <person name="Stover N.A."/>
            <person name="Gregory B.D."/>
            <person name="Nowacki M."/>
            <person name="Derisi J."/>
            <person name="Roy S.W."/>
            <person name="Marshall W.F."/>
            <person name="Sood P."/>
        </authorList>
    </citation>
    <scope>NUCLEOTIDE SEQUENCE [LARGE SCALE GENOMIC DNA]</scope>
    <source>
        <strain evidence="3">WM001</strain>
    </source>
</reference>
<evidence type="ECO:0000313" key="3">
    <source>
        <dbReference type="EMBL" id="OMJ78190.1"/>
    </source>
</evidence>
<organism evidence="3 4">
    <name type="scientific">Stentor coeruleus</name>
    <dbReference type="NCBI Taxonomy" id="5963"/>
    <lineage>
        <taxon>Eukaryota</taxon>
        <taxon>Sar</taxon>
        <taxon>Alveolata</taxon>
        <taxon>Ciliophora</taxon>
        <taxon>Postciliodesmatophora</taxon>
        <taxon>Heterotrichea</taxon>
        <taxon>Heterotrichida</taxon>
        <taxon>Stentoridae</taxon>
        <taxon>Stentor</taxon>
    </lineage>
</organism>
<gene>
    <name evidence="3" type="ORF">SteCoe_22035</name>
</gene>
<dbReference type="GO" id="GO:0005509">
    <property type="term" value="F:calcium ion binding"/>
    <property type="evidence" value="ECO:0007669"/>
    <property type="project" value="InterPro"/>
</dbReference>
<dbReference type="AlphaFoldDB" id="A0A1R2BNB2"/>
<dbReference type="InterPro" id="IPR002048">
    <property type="entry name" value="EF_hand_dom"/>
</dbReference>
<proteinExistence type="predicted"/>
<feature type="compositionally biased region" description="Polar residues" evidence="1">
    <location>
        <begin position="145"/>
        <end position="155"/>
    </location>
</feature>
<dbReference type="Gene3D" id="1.10.238.10">
    <property type="entry name" value="EF-hand"/>
    <property type="match status" value="2"/>
</dbReference>
<sequence>MILRNDRDEISEFFGLGHRKQDTNWKSKKLSLEEIKELSETFSDTALSSNSEKRLAINNPEVSNLQYANSKEVLKKEKPPSKFLCNFLQNLMTHEKLYSYFINEAVSIQILFRKIRFKGKSLISINTDRSALSRPSLTPKPIMTEISNDENSGISDTIHIPRSSRRGTIKDHSFVKSKVQTNFKLSDSSSSRTSSSAALSTPANRFRRIARAKPLVSGNLKLREIYDSIANGKLRINNEDFKKFLANRYPDQVAEAVAAYFNFGLGSYEEYINEMSKFINYGEIKHLEFCFNIFDFNKDKFIDQKDAYKALEIRTKNCYDSDIAYINEMFDLKREGKVPADYRLRRKSTLSLIKEKKKKIRDLSMFIKQPKISQKHITLNFKEFCLIKFSGRPQIFLDFLDYSCNYNFLKEKGLLLPTPIHSHHNSESLVMQMNLNQDYHDFIRKNEKYDYLCELDAAMSLFSQDDVESLLKKFKFLESNEKLKLKVITKDSMVEKLVFYIQPGLIGFDVPYLAKRLYEYFSQGQNLTKARFLRKVNELTKVSQDVIQTKIAFQLYDYRNDNILTVDEIYSMFECLPVNSPVYQECNK</sequence>
<accession>A0A1R2BNB2</accession>
<evidence type="ECO:0000259" key="2">
    <source>
        <dbReference type="PROSITE" id="PS50222"/>
    </source>
</evidence>
<dbReference type="SUPFAM" id="SSF47473">
    <property type="entry name" value="EF-hand"/>
    <property type="match status" value="2"/>
</dbReference>
<evidence type="ECO:0000313" key="4">
    <source>
        <dbReference type="Proteomes" id="UP000187209"/>
    </source>
</evidence>
<comment type="caution">
    <text evidence="3">The sequence shown here is derived from an EMBL/GenBank/DDBJ whole genome shotgun (WGS) entry which is preliminary data.</text>
</comment>
<protein>
    <recommendedName>
        <fullName evidence="2">EF-hand domain-containing protein</fullName>
    </recommendedName>
</protein>
<dbReference type="PROSITE" id="PS50222">
    <property type="entry name" value="EF_HAND_2"/>
    <property type="match status" value="1"/>
</dbReference>
<keyword evidence="4" id="KW-1185">Reference proteome</keyword>
<dbReference type="OrthoDB" id="327681at2759"/>
<feature type="region of interest" description="Disordered" evidence="1">
    <location>
        <begin position="136"/>
        <end position="159"/>
    </location>
</feature>
<name>A0A1R2BNB2_9CILI</name>